<dbReference type="SUPFAM" id="SSF53187">
    <property type="entry name" value="Zn-dependent exopeptidases"/>
    <property type="match status" value="1"/>
</dbReference>
<comment type="cofactor">
    <cofactor evidence="2">
        <name>Zn(2+)</name>
        <dbReference type="ChEBI" id="CHEBI:29105"/>
    </cofactor>
</comment>
<dbReference type="GO" id="GO:0005829">
    <property type="term" value="C:cytosol"/>
    <property type="evidence" value="ECO:0007669"/>
    <property type="project" value="TreeGrafter"/>
</dbReference>
<comment type="similarity">
    <text evidence="12">Belongs to the peptidase M20C family.</text>
</comment>
<dbReference type="Gene3D" id="3.40.630.10">
    <property type="entry name" value="Zn peptidases"/>
    <property type="match status" value="2"/>
</dbReference>
<evidence type="ECO:0000256" key="14">
    <source>
        <dbReference type="ARBA" id="ARBA00075285"/>
    </source>
</evidence>
<keyword evidence="5" id="KW-0378">Hydrolase</keyword>
<dbReference type="CDD" id="cd03890">
    <property type="entry name" value="M20_pepD"/>
    <property type="match status" value="1"/>
</dbReference>
<dbReference type="PIRSF" id="PIRSF016599">
    <property type="entry name" value="Xaa-His_dipept"/>
    <property type="match status" value="1"/>
</dbReference>
<keyword evidence="6" id="KW-0862">Zinc</keyword>
<comment type="catalytic activity">
    <reaction evidence="9">
        <text>Hydrolysis of dipeptides, preferentially hydrophobic dipeptides including prolyl amino acids.</text>
        <dbReference type="EC" id="3.4.13.18"/>
    </reaction>
</comment>
<evidence type="ECO:0000313" key="20">
    <source>
        <dbReference type="Proteomes" id="UP000823636"/>
    </source>
</evidence>
<feature type="domain" description="Peptidase M20 dimerisation" evidence="18">
    <location>
        <begin position="210"/>
        <end position="295"/>
    </location>
</feature>
<evidence type="ECO:0000256" key="7">
    <source>
        <dbReference type="ARBA" id="ARBA00023049"/>
    </source>
</evidence>
<evidence type="ECO:0000256" key="9">
    <source>
        <dbReference type="ARBA" id="ARBA00036421"/>
    </source>
</evidence>
<evidence type="ECO:0000313" key="19">
    <source>
        <dbReference type="EMBL" id="MBO8437875.1"/>
    </source>
</evidence>
<keyword evidence="7" id="KW-0482">Metalloprotease</keyword>
<dbReference type="PRINTS" id="PR00934">
    <property type="entry name" value="XHISDIPTASE"/>
</dbReference>
<evidence type="ECO:0000256" key="11">
    <source>
        <dbReference type="ARBA" id="ARBA00044252"/>
    </source>
</evidence>
<evidence type="ECO:0000256" key="8">
    <source>
        <dbReference type="ARBA" id="ARBA00023285"/>
    </source>
</evidence>
<dbReference type="FunFam" id="3.40.630.10:FF:000015">
    <property type="entry name" value="Aminoacyl-histidine dipeptidase PepD"/>
    <property type="match status" value="1"/>
</dbReference>
<evidence type="ECO:0000256" key="10">
    <source>
        <dbReference type="ARBA" id="ARBA00038976"/>
    </source>
</evidence>
<evidence type="ECO:0000256" key="6">
    <source>
        <dbReference type="ARBA" id="ARBA00022833"/>
    </source>
</evidence>
<keyword evidence="3" id="KW-0645">Protease</keyword>
<keyword evidence="8" id="KW-0170">Cobalt</keyword>
<evidence type="ECO:0000256" key="12">
    <source>
        <dbReference type="ARBA" id="ARBA00061423"/>
    </source>
</evidence>
<dbReference type="Pfam" id="PF07687">
    <property type="entry name" value="M20_dimer"/>
    <property type="match status" value="1"/>
</dbReference>
<sequence>MGNVLKMLQPSSLWKYFDEISSIPHTSHNLSAITEYIISFANSRNLEYKKDTIGNIVVRKKAAQGMENRKCVILQAHMDMVGQKNENVSHDFKKDSIKLKIENGYVTADGTTLGADNGIGLAAILALLDSPDIPHPDIEALFTVDEETGMYGVTYMDRTMLNGKIMINTDSEEVDKIFVGCAGGIDFKAHFAYDSGEVVAPASDMQILKIELKGLNGGHSGVDIHLGRANANLLMFRFLKFMTEGYDARLCSVCGGDARNAIPREAIAYIAVNRMDTEAVVAEAEQYQTLYRNEYSGIEDGICLNATVVENSMPMLSFSLQKRLVNAVVATPDGVERMMPGMTGIVETSSCLSIVESKEGDISVQILVRSVSASRKYNRISVLGSLYSLADAEVEIFGDYPGWMLSQSSPLLKIAKECYSKRFGNEPETKIMHAGLECGIFSSVYPGVDIISIGPDLSFPHSPDERVDIASVEKFWAFLCDILAGIPDKA</sequence>
<dbReference type="EC" id="3.4.13.18" evidence="10"/>
<evidence type="ECO:0000256" key="16">
    <source>
        <dbReference type="ARBA" id="ARBA00077688"/>
    </source>
</evidence>
<dbReference type="Proteomes" id="UP000823636">
    <property type="component" value="Unassembled WGS sequence"/>
</dbReference>
<dbReference type="EMBL" id="JADIMW010000030">
    <property type="protein sequence ID" value="MBO8437875.1"/>
    <property type="molecule type" value="Genomic_DNA"/>
</dbReference>
<evidence type="ECO:0000256" key="13">
    <source>
        <dbReference type="ARBA" id="ARBA00071271"/>
    </source>
</evidence>
<gene>
    <name evidence="19" type="ORF">IAC54_03110</name>
</gene>
<comment type="cofactor">
    <cofactor evidence="1">
        <name>Co(2+)</name>
        <dbReference type="ChEBI" id="CHEBI:48828"/>
    </cofactor>
</comment>
<evidence type="ECO:0000256" key="17">
    <source>
        <dbReference type="ARBA" id="ARBA00078074"/>
    </source>
</evidence>
<dbReference type="GO" id="GO:0046872">
    <property type="term" value="F:metal ion binding"/>
    <property type="evidence" value="ECO:0007669"/>
    <property type="project" value="UniProtKB-KW"/>
</dbReference>
<dbReference type="Pfam" id="PF01546">
    <property type="entry name" value="Peptidase_M20"/>
    <property type="match status" value="1"/>
</dbReference>
<evidence type="ECO:0000256" key="1">
    <source>
        <dbReference type="ARBA" id="ARBA00001941"/>
    </source>
</evidence>
<evidence type="ECO:0000256" key="4">
    <source>
        <dbReference type="ARBA" id="ARBA00022723"/>
    </source>
</evidence>
<dbReference type="FunFam" id="3.40.630.10:FF:000018">
    <property type="entry name" value="Aminoacyl-histidine dipeptidase PepD"/>
    <property type="match status" value="1"/>
</dbReference>
<dbReference type="InterPro" id="IPR002933">
    <property type="entry name" value="Peptidase_M20"/>
</dbReference>
<evidence type="ECO:0000256" key="15">
    <source>
        <dbReference type="ARBA" id="ARBA00076004"/>
    </source>
</evidence>
<protein>
    <recommendedName>
        <fullName evidence="13">Cytosol non-specific dipeptidase</fullName>
        <ecNumber evidence="10">3.4.13.18</ecNumber>
    </recommendedName>
    <alternativeName>
        <fullName evidence="16">Aminoacyl-histidine dipeptidase</fullName>
    </alternativeName>
    <alternativeName>
        <fullName evidence="15">Beta-alanyl-histidine dipeptidase</fullName>
    </alternativeName>
    <alternativeName>
        <fullName evidence="14">Carnosinase</fullName>
    </alternativeName>
    <alternativeName>
        <fullName evidence="11">Peptidase D</fullName>
    </alternativeName>
    <alternativeName>
        <fullName evidence="17">Xaa-His dipeptidase</fullName>
    </alternativeName>
</protein>
<reference evidence="19" key="1">
    <citation type="submission" date="2020-10" db="EMBL/GenBank/DDBJ databases">
        <authorList>
            <person name="Gilroy R."/>
        </authorList>
    </citation>
    <scope>NUCLEOTIDE SEQUENCE</scope>
    <source>
        <strain evidence="19">G3-4614</strain>
    </source>
</reference>
<evidence type="ECO:0000256" key="5">
    <source>
        <dbReference type="ARBA" id="ARBA00022801"/>
    </source>
</evidence>
<proteinExistence type="inferred from homology"/>
<dbReference type="InterPro" id="IPR011650">
    <property type="entry name" value="Peptidase_M20_dimer"/>
</dbReference>
<reference evidence="19" key="2">
    <citation type="journal article" date="2021" name="PeerJ">
        <title>Extensive microbial diversity within the chicken gut microbiome revealed by metagenomics and culture.</title>
        <authorList>
            <person name="Gilroy R."/>
            <person name="Ravi A."/>
            <person name="Getino M."/>
            <person name="Pursley I."/>
            <person name="Horton D.L."/>
            <person name="Alikhan N.F."/>
            <person name="Baker D."/>
            <person name="Gharbi K."/>
            <person name="Hall N."/>
            <person name="Watson M."/>
            <person name="Adriaenssens E.M."/>
            <person name="Foster-Nyarko E."/>
            <person name="Jarju S."/>
            <person name="Secka A."/>
            <person name="Antonio M."/>
            <person name="Oren A."/>
            <person name="Chaudhuri R.R."/>
            <person name="La Ragione R."/>
            <person name="Hildebrand F."/>
            <person name="Pallen M.J."/>
        </authorList>
    </citation>
    <scope>NUCLEOTIDE SEQUENCE</scope>
    <source>
        <strain evidence="19">G3-4614</strain>
    </source>
</reference>
<dbReference type="GO" id="GO:0070573">
    <property type="term" value="F:metallodipeptidase activity"/>
    <property type="evidence" value="ECO:0007669"/>
    <property type="project" value="TreeGrafter"/>
</dbReference>
<dbReference type="AlphaFoldDB" id="A0A9D9E4P2"/>
<dbReference type="InterPro" id="IPR001160">
    <property type="entry name" value="Peptidase_M20C"/>
</dbReference>
<accession>A0A9D9E4P2</accession>
<keyword evidence="4" id="KW-0479">Metal-binding</keyword>
<evidence type="ECO:0000256" key="2">
    <source>
        <dbReference type="ARBA" id="ARBA00001947"/>
    </source>
</evidence>
<evidence type="ECO:0000256" key="3">
    <source>
        <dbReference type="ARBA" id="ARBA00022670"/>
    </source>
</evidence>
<comment type="caution">
    <text evidence="19">The sequence shown here is derived from an EMBL/GenBank/DDBJ whole genome shotgun (WGS) entry which is preliminary data.</text>
</comment>
<organism evidence="19 20">
    <name type="scientific">Candidatus Caccoplasma merdipullorum</name>
    <dbReference type="NCBI Taxonomy" id="2840718"/>
    <lineage>
        <taxon>Bacteria</taxon>
        <taxon>Pseudomonadati</taxon>
        <taxon>Bacteroidota</taxon>
        <taxon>Bacteroidia</taxon>
        <taxon>Bacteroidales</taxon>
        <taxon>Bacteroidaceae</taxon>
        <taxon>Bacteroidaceae incertae sedis</taxon>
        <taxon>Candidatus Caccoplasma</taxon>
    </lineage>
</organism>
<dbReference type="NCBIfam" id="TIGR01893">
    <property type="entry name" value="aa-his-dipept"/>
    <property type="match status" value="1"/>
</dbReference>
<dbReference type="PANTHER" id="PTHR43501">
    <property type="entry name" value="CYTOSOL NON-SPECIFIC DIPEPTIDASE"/>
    <property type="match status" value="1"/>
</dbReference>
<evidence type="ECO:0000259" key="18">
    <source>
        <dbReference type="Pfam" id="PF07687"/>
    </source>
</evidence>
<name>A0A9D9E4P2_9BACT</name>
<dbReference type="GO" id="GO:0006508">
    <property type="term" value="P:proteolysis"/>
    <property type="evidence" value="ECO:0007669"/>
    <property type="project" value="UniProtKB-KW"/>
</dbReference>
<dbReference type="PANTHER" id="PTHR43501:SF1">
    <property type="entry name" value="CYTOSOL NON-SPECIFIC DIPEPTIDASE"/>
    <property type="match status" value="1"/>
</dbReference>